<protein>
    <recommendedName>
        <fullName evidence="9">Phosphopantetheine adenylyltransferase</fullName>
        <ecNumber evidence="9">2.7.7.3</ecNumber>
    </recommendedName>
    <alternativeName>
        <fullName evidence="9">Dephospho-CoA pyrophosphorylase</fullName>
    </alternativeName>
    <alternativeName>
        <fullName evidence="9">Pantetheine-phosphate adenylyltransferase</fullName>
        <shortName evidence="9">PPAT</shortName>
    </alternativeName>
</protein>
<dbReference type="InterPro" id="IPR004821">
    <property type="entry name" value="Cyt_trans-like"/>
</dbReference>
<evidence type="ECO:0000256" key="7">
    <source>
        <dbReference type="ARBA" id="ARBA00022993"/>
    </source>
</evidence>
<dbReference type="GO" id="GO:0004595">
    <property type="term" value="F:pantetheine-phosphate adenylyltransferase activity"/>
    <property type="evidence" value="ECO:0007669"/>
    <property type="project" value="UniProtKB-UniRule"/>
</dbReference>
<evidence type="ECO:0000256" key="2">
    <source>
        <dbReference type="ARBA" id="ARBA00022679"/>
    </source>
</evidence>
<comment type="subunit">
    <text evidence="9">Homohexamer.</text>
</comment>
<dbReference type="PANTHER" id="PTHR21342">
    <property type="entry name" value="PHOSPHOPANTETHEINE ADENYLYLTRANSFERASE"/>
    <property type="match status" value="1"/>
</dbReference>
<comment type="function">
    <text evidence="9">Reversibly transfers an adenylyl group from ATP to 4'-phosphopantetheine, yielding dephospho-CoA (dPCoA) and pyrophosphate.</text>
</comment>
<feature type="binding site" evidence="9">
    <location>
        <begin position="88"/>
        <end position="90"/>
    </location>
    <ligand>
        <name>ATP</name>
        <dbReference type="ChEBI" id="CHEBI:30616"/>
    </ligand>
</feature>
<dbReference type="GO" id="GO:0015937">
    <property type="term" value="P:coenzyme A biosynthetic process"/>
    <property type="evidence" value="ECO:0007669"/>
    <property type="project" value="UniProtKB-UniRule"/>
</dbReference>
<name>A0A9Y2AGN7_9FIRM</name>
<proteinExistence type="inferred from homology"/>
<dbReference type="EC" id="2.7.7.3" evidence="9"/>
<keyword evidence="1 9" id="KW-0963">Cytoplasm</keyword>
<keyword evidence="3 9" id="KW-0548">Nucleotidyltransferase</keyword>
<keyword evidence="7 9" id="KW-0173">Coenzyme A biosynthesis</keyword>
<dbReference type="PANTHER" id="PTHR21342:SF1">
    <property type="entry name" value="PHOSPHOPANTETHEINE ADENYLYLTRANSFERASE"/>
    <property type="match status" value="1"/>
</dbReference>
<evidence type="ECO:0000256" key="5">
    <source>
        <dbReference type="ARBA" id="ARBA00022840"/>
    </source>
</evidence>
<evidence type="ECO:0000256" key="3">
    <source>
        <dbReference type="ARBA" id="ARBA00022695"/>
    </source>
</evidence>
<dbReference type="AlphaFoldDB" id="A0A9Y2AGN7"/>
<dbReference type="PRINTS" id="PR01020">
    <property type="entry name" value="LPSBIOSNTHSS"/>
</dbReference>
<dbReference type="InterPro" id="IPR014729">
    <property type="entry name" value="Rossmann-like_a/b/a_fold"/>
</dbReference>
<dbReference type="CDD" id="cd02163">
    <property type="entry name" value="PPAT"/>
    <property type="match status" value="1"/>
</dbReference>
<dbReference type="Proteomes" id="UP001243623">
    <property type="component" value="Chromosome"/>
</dbReference>
<dbReference type="GO" id="GO:0005524">
    <property type="term" value="F:ATP binding"/>
    <property type="evidence" value="ECO:0007669"/>
    <property type="project" value="UniProtKB-KW"/>
</dbReference>
<dbReference type="EMBL" id="CP120678">
    <property type="protein sequence ID" value="WIW69608.1"/>
    <property type="molecule type" value="Genomic_DNA"/>
</dbReference>
<feature type="binding site" evidence="9">
    <location>
        <position position="73"/>
    </location>
    <ligand>
        <name>substrate</name>
    </ligand>
</feature>
<keyword evidence="12" id="KW-1185">Reference proteome</keyword>
<evidence type="ECO:0000256" key="8">
    <source>
        <dbReference type="ARBA" id="ARBA00029346"/>
    </source>
</evidence>
<evidence type="ECO:0000256" key="4">
    <source>
        <dbReference type="ARBA" id="ARBA00022741"/>
    </source>
</evidence>
<gene>
    <name evidence="9 11" type="primary">coaD</name>
    <name evidence="11" type="ORF">P3F81_06665</name>
</gene>
<keyword evidence="4 9" id="KW-0547">Nucleotide-binding</keyword>
<dbReference type="NCBIfam" id="TIGR00125">
    <property type="entry name" value="cyt_tran_rel"/>
    <property type="match status" value="1"/>
</dbReference>
<feature type="binding site" evidence="9">
    <location>
        <begin position="9"/>
        <end position="10"/>
    </location>
    <ligand>
        <name>ATP</name>
        <dbReference type="ChEBI" id="CHEBI:30616"/>
    </ligand>
</feature>
<dbReference type="KEGG" id="sgbi:P3F81_06665"/>
<sequence>MRIAVCPGSFDPVTNGHIDIFERASGMFDLFIVGVFHNPNKKPLFTMEERVDLLKKSTEHIKNIKIDCFSGLLNEYVRENDSKIVVRGLRAISDFEYEFQRALLLKKIDSEIETIFMMTSNEYSFLSSSGIKELANFNGNIKGLVPEYVEIKIKQRISDLKKQMNR</sequence>
<evidence type="ECO:0000256" key="9">
    <source>
        <dbReference type="HAMAP-Rule" id="MF_00151"/>
    </source>
</evidence>
<comment type="similarity">
    <text evidence="9">Belongs to the bacterial CoaD family.</text>
</comment>
<accession>A0A9Y2AGN7</accession>
<evidence type="ECO:0000313" key="12">
    <source>
        <dbReference type="Proteomes" id="UP001243623"/>
    </source>
</evidence>
<keyword evidence="5 9" id="KW-0067">ATP-binding</keyword>
<dbReference type="SUPFAM" id="SSF52374">
    <property type="entry name" value="Nucleotidylyl transferase"/>
    <property type="match status" value="1"/>
</dbReference>
<dbReference type="Gene3D" id="3.40.50.620">
    <property type="entry name" value="HUPs"/>
    <property type="match status" value="1"/>
</dbReference>
<evidence type="ECO:0000256" key="6">
    <source>
        <dbReference type="ARBA" id="ARBA00022842"/>
    </source>
</evidence>
<reference evidence="11" key="1">
    <citation type="submission" date="2023-03" db="EMBL/GenBank/DDBJ databases">
        <title>Selenobaculum gbiensis gen. nov. sp. nov., a new bacterium isolated from the gut microbiota of IBD patient.</title>
        <authorList>
            <person name="Yeo S."/>
            <person name="Park H."/>
            <person name="Huh C.S."/>
        </authorList>
    </citation>
    <scope>NUCLEOTIDE SEQUENCE</scope>
    <source>
        <strain evidence="11">ICN-92133</strain>
    </source>
</reference>
<keyword evidence="6 9" id="KW-0460">Magnesium</keyword>
<organism evidence="11 12">
    <name type="scientific">Selenobaculum gibii</name>
    <dbReference type="NCBI Taxonomy" id="3054208"/>
    <lineage>
        <taxon>Bacteria</taxon>
        <taxon>Bacillati</taxon>
        <taxon>Bacillota</taxon>
        <taxon>Negativicutes</taxon>
        <taxon>Selenomonadales</taxon>
        <taxon>Selenomonadaceae</taxon>
        <taxon>Selenobaculum</taxon>
    </lineage>
</organism>
<evidence type="ECO:0000256" key="1">
    <source>
        <dbReference type="ARBA" id="ARBA00022490"/>
    </source>
</evidence>
<feature type="binding site" evidence="9">
    <location>
        <position position="9"/>
    </location>
    <ligand>
        <name>substrate</name>
    </ligand>
</feature>
<feature type="site" description="Transition state stabilizer" evidence="9">
    <location>
        <position position="17"/>
    </location>
</feature>
<evidence type="ECO:0000259" key="10">
    <source>
        <dbReference type="Pfam" id="PF01467"/>
    </source>
</evidence>
<dbReference type="RefSeq" id="WP_147668868.1">
    <property type="nucleotide sequence ID" value="NZ_CP120678.1"/>
</dbReference>
<feature type="binding site" evidence="9">
    <location>
        <position position="17"/>
    </location>
    <ligand>
        <name>ATP</name>
        <dbReference type="ChEBI" id="CHEBI:30616"/>
    </ligand>
</feature>
<comment type="subcellular location">
    <subcellularLocation>
        <location evidence="9">Cytoplasm</location>
    </subcellularLocation>
</comment>
<feature type="binding site" evidence="9">
    <location>
        <position position="98"/>
    </location>
    <ligand>
        <name>ATP</name>
        <dbReference type="ChEBI" id="CHEBI:30616"/>
    </ligand>
</feature>
<feature type="binding site" evidence="9">
    <location>
        <position position="41"/>
    </location>
    <ligand>
        <name>substrate</name>
    </ligand>
</feature>
<feature type="binding site" evidence="9">
    <location>
        <position position="87"/>
    </location>
    <ligand>
        <name>substrate</name>
    </ligand>
</feature>
<feature type="domain" description="Cytidyltransferase-like" evidence="10">
    <location>
        <begin position="5"/>
        <end position="133"/>
    </location>
</feature>
<dbReference type="InterPro" id="IPR001980">
    <property type="entry name" value="PPAT"/>
</dbReference>
<keyword evidence="2 9" id="KW-0808">Transferase</keyword>
<feature type="binding site" evidence="9">
    <location>
        <begin position="123"/>
        <end position="129"/>
    </location>
    <ligand>
        <name>ATP</name>
        <dbReference type="ChEBI" id="CHEBI:30616"/>
    </ligand>
</feature>
<dbReference type="Pfam" id="PF01467">
    <property type="entry name" value="CTP_transf_like"/>
    <property type="match status" value="1"/>
</dbReference>
<evidence type="ECO:0000313" key="11">
    <source>
        <dbReference type="EMBL" id="WIW69608.1"/>
    </source>
</evidence>
<comment type="pathway">
    <text evidence="9">Cofactor biosynthesis; coenzyme A biosynthesis; CoA from (R)-pantothenate: step 4/5.</text>
</comment>
<comment type="catalytic activity">
    <reaction evidence="8 9">
        <text>(R)-4'-phosphopantetheine + ATP + H(+) = 3'-dephospho-CoA + diphosphate</text>
        <dbReference type="Rhea" id="RHEA:19801"/>
        <dbReference type="ChEBI" id="CHEBI:15378"/>
        <dbReference type="ChEBI" id="CHEBI:30616"/>
        <dbReference type="ChEBI" id="CHEBI:33019"/>
        <dbReference type="ChEBI" id="CHEBI:57328"/>
        <dbReference type="ChEBI" id="CHEBI:61723"/>
        <dbReference type="EC" id="2.7.7.3"/>
    </reaction>
</comment>
<comment type="cofactor">
    <cofactor evidence="9">
        <name>Mg(2+)</name>
        <dbReference type="ChEBI" id="CHEBI:18420"/>
    </cofactor>
</comment>
<dbReference type="HAMAP" id="MF_00151">
    <property type="entry name" value="PPAT_bact"/>
    <property type="match status" value="1"/>
</dbReference>
<dbReference type="GO" id="GO:0005737">
    <property type="term" value="C:cytoplasm"/>
    <property type="evidence" value="ECO:0007669"/>
    <property type="project" value="UniProtKB-SubCell"/>
</dbReference>
<dbReference type="NCBIfam" id="TIGR01510">
    <property type="entry name" value="coaD_prev_kdtB"/>
    <property type="match status" value="1"/>
</dbReference>